<accession>A0ABY7XKT9</accession>
<evidence type="ECO:0000256" key="1">
    <source>
        <dbReference type="SAM" id="Phobius"/>
    </source>
</evidence>
<reference evidence="3 4" key="1">
    <citation type="submission" date="2021-06" db="EMBL/GenBank/DDBJ databases">
        <title>Genome-based taxonomic framework of Microbacterium strains isolated from marine environment, the description of four new species and reclassification of four preexisting species.</title>
        <authorList>
            <person name="Lee S.D."/>
            <person name="Kim S.-M."/>
            <person name="Byeon Y.-S."/>
            <person name="Yang H.L."/>
            <person name="Kim I.S."/>
        </authorList>
    </citation>
    <scope>NUCLEOTIDE SEQUENCE [LARGE SCALE GENOMIC DNA]</scope>
    <source>
        <strain evidence="3 4">KACC 14465</strain>
    </source>
</reference>
<feature type="domain" description="Endonuclease/exonuclease/phosphatase" evidence="2">
    <location>
        <begin position="133"/>
        <end position="342"/>
    </location>
</feature>
<keyword evidence="3" id="KW-0255">Endonuclease</keyword>
<protein>
    <submittedName>
        <fullName evidence="3">Endonuclease/exonuclease/phosphatase family protein</fullName>
    </submittedName>
</protein>
<sequence>MTTRRVRDTDLPDAGRGRRGVGLGLALTVVVAAPVALLLSWPQAVRAERLPVVAQLIAFRPVLAIALLVGAALCTLIALARRRWSIAAAMAVVLVAAAGTNAAVLLARGGAVLEAGVVSEGEGEGEGDLTVLAWNTLGGAASPQSIAQLVIETDADIVSLPETDEAAVTEVARLVALEGKTMTADTTRGADGDSAIPTSVLISAELGDYRHDADAGSTPDLPSGVWEPVDGTGPRIVAAHPLPPLPGMFGQWSAGLDWVTDHCTEPDVIVAGDLNATIDHFGARLDGCRDAALQSGGAASGTWPASAPVWLASPIDHVLVGSAWEVRAASVITSSDGAGSDHRPIVAVVSPAAR</sequence>
<dbReference type="EMBL" id="CP078075">
    <property type="protein sequence ID" value="WDM42719.1"/>
    <property type="molecule type" value="Genomic_DNA"/>
</dbReference>
<keyword evidence="1" id="KW-0472">Membrane</keyword>
<dbReference type="Proteomes" id="UP001215097">
    <property type="component" value="Chromosome"/>
</dbReference>
<dbReference type="GO" id="GO:0004519">
    <property type="term" value="F:endonuclease activity"/>
    <property type="evidence" value="ECO:0007669"/>
    <property type="project" value="UniProtKB-KW"/>
</dbReference>
<dbReference type="Pfam" id="PF03372">
    <property type="entry name" value="Exo_endo_phos"/>
    <property type="match status" value="1"/>
</dbReference>
<keyword evidence="3" id="KW-0378">Hydrolase</keyword>
<keyword evidence="1" id="KW-0812">Transmembrane</keyword>
<evidence type="ECO:0000259" key="2">
    <source>
        <dbReference type="Pfam" id="PF03372"/>
    </source>
</evidence>
<dbReference type="SUPFAM" id="SSF56219">
    <property type="entry name" value="DNase I-like"/>
    <property type="match status" value="1"/>
</dbReference>
<organism evidence="3 4">
    <name type="scientific">Microbacterium luteolum</name>
    <name type="common">Aureobacterium luteolum</name>
    <dbReference type="NCBI Taxonomy" id="69367"/>
    <lineage>
        <taxon>Bacteria</taxon>
        <taxon>Bacillati</taxon>
        <taxon>Actinomycetota</taxon>
        <taxon>Actinomycetes</taxon>
        <taxon>Micrococcales</taxon>
        <taxon>Microbacteriaceae</taxon>
        <taxon>Microbacterium</taxon>
    </lineage>
</organism>
<feature type="transmembrane region" description="Helical" evidence="1">
    <location>
        <begin position="21"/>
        <end position="41"/>
    </location>
</feature>
<keyword evidence="1" id="KW-1133">Transmembrane helix</keyword>
<dbReference type="InterPro" id="IPR005135">
    <property type="entry name" value="Endo/exonuclease/phosphatase"/>
</dbReference>
<feature type="transmembrane region" description="Helical" evidence="1">
    <location>
        <begin position="86"/>
        <end position="107"/>
    </location>
</feature>
<dbReference type="Gene3D" id="3.60.10.10">
    <property type="entry name" value="Endonuclease/exonuclease/phosphatase"/>
    <property type="match status" value="1"/>
</dbReference>
<proteinExistence type="predicted"/>
<dbReference type="RefSeq" id="WP_282216574.1">
    <property type="nucleotide sequence ID" value="NZ_BAAAUN010000002.1"/>
</dbReference>
<gene>
    <name evidence="3" type="ORF">KV395_05290</name>
</gene>
<keyword evidence="3" id="KW-0540">Nuclease</keyword>
<evidence type="ECO:0000313" key="4">
    <source>
        <dbReference type="Proteomes" id="UP001215097"/>
    </source>
</evidence>
<evidence type="ECO:0000313" key="3">
    <source>
        <dbReference type="EMBL" id="WDM42719.1"/>
    </source>
</evidence>
<feature type="transmembrane region" description="Helical" evidence="1">
    <location>
        <begin position="53"/>
        <end position="79"/>
    </location>
</feature>
<dbReference type="InterPro" id="IPR036691">
    <property type="entry name" value="Endo/exonu/phosph_ase_sf"/>
</dbReference>
<name>A0ABY7XKT9_MICLT</name>
<keyword evidence="4" id="KW-1185">Reference proteome</keyword>